<protein>
    <submittedName>
        <fullName evidence="2">Putative GCN5-related N-acetyltransferase</fullName>
    </submittedName>
</protein>
<dbReference type="AlphaFoldDB" id="M5FBG4"/>
<dbReference type="eggNOG" id="COG1670">
    <property type="taxonomic scope" value="Bacteria"/>
</dbReference>
<proteinExistence type="predicted"/>
<reference evidence="2 3" key="1">
    <citation type="submission" date="2013-02" db="EMBL/GenBank/DDBJ databases">
        <authorList>
            <person name="Genoscope - CEA"/>
        </authorList>
    </citation>
    <scope>NUCLEOTIDE SEQUENCE [LARGE SCALE GENOMIC DNA]</scope>
    <source>
        <strain evidence="2 3">STM 2683</strain>
    </source>
</reference>
<evidence type="ECO:0000313" key="2">
    <source>
        <dbReference type="EMBL" id="CCV09246.1"/>
    </source>
</evidence>
<dbReference type="GO" id="GO:0016747">
    <property type="term" value="F:acyltransferase activity, transferring groups other than amino-acyl groups"/>
    <property type="evidence" value="ECO:0007669"/>
    <property type="project" value="InterPro"/>
</dbReference>
<comment type="caution">
    <text evidence="2">The sequence shown here is derived from an EMBL/GenBank/DDBJ whole genome shotgun (WGS) entry which is preliminary data.</text>
</comment>
<dbReference type="CDD" id="cd04301">
    <property type="entry name" value="NAT_SF"/>
    <property type="match status" value="1"/>
</dbReference>
<gene>
    <name evidence="2" type="ORF">MESS2_950001</name>
</gene>
<feature type="domain" description="N-acetyltransferase" evidence="1">
    <location>
        <begin position="1"/>
        <end position="151"/>
    </location>
</feature>
<sequence length="151" mass="16769">MRFRKMVPADRPVVESLSVNEFQSAFVEPISETLATTVSQRENYVMDEEGRVVGFFQIDSTSGTQSVDNCLELHEFMIGRSHQGKGYGRRFAEALPEFLKSAYPTWTGVCLTVNCKNAAAKRLYELAGFVETGNVKAEGGSGPQFIMCRVI</sequence>
<dbReference type="RefSeq" id="WP_008878100.1">
    <property type="nucleotide sequence ID" value="NZ_CAUM01000167.1"/>
</dbReference>
<accession>M5FBG4</accession>
<dbReference type="EMBL" id="CAUM01000167">
    <property type="protein sequence ID" value="CCV09246.1"/>
    <property type="molecule type" value="Genomic_DNA"/>
</dbReference>
<dbReference type="InterPro" id="IPR016181">
    <property type="entry name" value="Acyl_CoA_acyltransferase"/>
</dbReference>
<dbReference type="InterPro" id="IPR000182">
    <property type="entry name" value="GNAT_dom"/>
</dbReference>
<keyword evidence="2" id="KW-0808">Transferase</keyword>
<dbReference type="PROSITE" id="PS51186">
    <property type="entry name" value="GNAT"/>
    <property type="match status" value="1"/>
</dbReference>
<dbReference type="OrthoDB" id="9127144at2"/>
<keyword evidence="3" id="KW-1185">Reference proteome</keyword>
<evidence type="ECO:0000313" key="3">
    <source>
        <dbReference type="Proteomes" id="UP000012062"/>
    </source>
</evidence>
<organism evidence="2 3">
    <name type="scientific">Mesorhizobium metallidurans STM 2683</name>
    <dbReference type="NCBI Taxonomy" id="1297569"/>
    <lineage>
        <taxon>Bacteria</taxon>
        <taxon>Pseudomonadati</taxon>
        <taxon>Pseudomonadota</taxon>
        <taxon>Alphaproteobacteria</taxon>
        <taxon>Hyphomicrobiales</taxon>
        <taxon>Phyllobacteriaceae</taxon>
        <taxon>Mesorhizobium</taxon>
    </lineage>
</organism>
<dbReference type="STRING" id="1297569.MESS2_950001"/>
<evidence type="ECO:0000259" key="1">
    <source>
        <dbReference type="PROSITE" id="PS51186"/>
    </source>
</evidence>
<dbReference type="Proteomes" id="UP000012062">
    <property type="component" value="Unassembled WGS sequence"/>
</dbReference>
<name>M5FBG4_9HYPH</name>
<dbReference type="SUPFAM" id="SSF55729">
    <property type="entry name" value="Acyl-CoA N-acyltransferases (Nat)"/>
    <property type="match status" value="1"/>
</dbReference>
<dbReference type="Gene3D" id="3.40.630.30">
    <property type="match status" value="1"/>
</dbReference>
<dbReference type="Pfam" id="PF13673">
    <property type="entry name" value="Acetyltransf_10"/>
    <property type="match status" value="1"/>
</dbReference>